<evidence type="ECO:0000256" key="1">
    <source>
        <dbReference type="SAM" id="MobiDB-lite"/>
    </source>
</evidence>
<feature type="region of interest" description="Disordered" evidence="1">
    <location>
        <begin position="68"/>
        <end position="107"/>
    </location>
</feature>
<comment type="caution">
    <text evidence="2">The sequence shown here is derived from an EMBL/GenBank/DDBJ whole genome shotgun (WGS) entry which is preliminary data.</text>
</comment>
<dbReference type="Proteomes" id="UP001434883">
    <property type="component" value="Unassembled WGS sequence"/>
</dbReference>
<feature type="compositionally biased region" description="Basic and acidic residues" evidence="1">
    <location>
        <begin position="98"/>
        <end position="107"/>
    </location>
</feature>
<sequence>MEKRTVLDTKWPKAPGGLVASSNVQMVQYSANKWSNIPNFEHLTDLCPIHHLKMKRVWLQTANLPRHGHLLTDRPGKENINQRSSKELQGNFGGDAQLRWENRWTGQ</sequence>
<proteinExistence type="predicted"/>
<protein>
    <submittedName>
        <fullName evidence="2">Uncharacterized protein</fullName>
    </submittedName>
</protein>
<reference evidence="2 3" key="1">
    <citation type="submission" date="2021-06" db="EMBL/GenBank/DDBJ databases">
        <authorList>
            <person name="Palmer J.M."/>
        </authorList>
    </citation>
    <scope>NUCLEOTIDE SEQUENCE [LARGE SCALE GENOMIC DNA]</scope>
    <source>
        <strain evidence="2 3">XC_2019</strain>
        <tissue evidence="2">Muscle</tissue>
    </source>
</reference>
<keyword evidence="3" id="KW-1185">Reference proteome</keyword>
<name>A0ABV0RIX0_9TELE</name>
<accession>A0ABV0RIX0</accession>
<evidence type="ECO:0000313" key="2">
    <source>
        <dbReference type="EMBL" id="MEQ2208126.1"/>
    </source>
</evidence>
<dbReference type="EMBL" id="JAHRIN010048583">
    <property type="protein sequence ID" value="MEQ2208126.1"/>
    <property type="molecule type" value="Genomic_DNA"/>
</dbReference>
<evidence type="ECO:0000313" key="3">
    <source>
        <dbReference type="Proteomes" id="UP001434883"/>
    </source>
</evidence>
<gene>
    <name evidence="2" type="ORF">XENOCAPTIV_026431</name>
</gene>
<organism evidence="2 3">
    <name type="scientific">Xenoophorus captivus</name>
    <dbReference type="NCBI Taxonomy" id="1517983"/>
    <lineage>
        <taxon>Eukaryota</taxon>
        <taxon>Metazoa</taxon>
        <taxon>Chordata</taxon>
        <taxon>Craniata</taxon>
        <taxon>Vertebrata</taxon>
        <taxon>Euteleostomi</taxon>
        <taxon>Actinopterygii</taxon>
        <taxon>Neopterygii</taxon>
        <taxon>Teleostei</taxon>
        <taxon>Neoteleostei</taxon>
        <taxon>Acanthomorphata</taxon>
        <taxon>Ovalentaria</taxon>
        <taxon>Atherinomorphae</taxon>
        <taxon>Cyprinodontiformes</taxon>
        <taxon>Goodeidae</taxon>
        <taxon>Xenoophorus</taxon>
    </lineage>
</organism>